<name>A0AA39XTY9_9PEZI</name>
<keyword evidence="2" id="KW-1185">Reference proteome</keyword>
<comment type="caution">
    <text evidence="1">The sequence shown here is derived from an EMBL/GenBank/DDBJ whole genome shotgun (WGS) entry which is preliminary data.</text>
</comment>
<dbReference type="Proteomes" id="UP001175001">
    <property type="component" value="Unassembled WGS sequence"/>
</dbReference>
<reference evidence="1" key="1">
    <citation type="submission" date="2023-06" db="EMBL/GenBank/DDBJ databases">
        <title>Multi-omics analyses reveal the molecular pathogenesis toolkit of Lasiodiplodia hormozganensis, a cross-kingdom pathogen.</title>
        <authorList>
            <person name="Felix C."/>
            <person name="Meneses R."/>
            <person name="Goncalves M.F.M."/>
            <person name="Tilleman L."/>
            <person name="Duarte A.S."/>
            <person name="Jorrin-Novo J.V."/>
            <person name="Van De Peer Y."/>
            <person name="Deforce D."/>
            <person name="Van Nieuwerburgh F."/>
            <person name="Esteves A.C."/>
            <person name="Alves A."/>
        </authorList>
    </citation>
    <scope>NUCLEOTIDE SEQUENCE</scope>
    <source>
        <strain evidence="1">CBS 339.90</strain>
    </source>
</reference>
<dbReference type="AlphaFoldDB" id="A0AA39XTY9"/>
<dbReference type="EMBL" id="JAUJDW010000087">
    <property type="protein sequence ID" value="KAK0640187.1"/>
    <property type="molecule type" value="Genomic_DNA"/>
</dbReference>
<sequence length="281" mass="31161">NTHLTTPTRLHTFFPALPTTWLAPVSSSSSSTTLTRLALYSDHYFGWLPPVDLPALSFPSLTSLALGRYTLASPASFLAWLARHAATLRYLTLHDCPILVTRVVRAPLRLSPDGASVSMTLPRVGGTGRGRPPALAVQHERVRWREVFARLGEMGAAALREVRVSSVGWRHGAPRAAAREVVENLRIELSAGRYAWFDGGGYRRMQLWGGETRARLSEEGGEEWRGFVEKCRVGMDGEQDVEDVEALGKLLGRLGMREGRARPVYLDRWGDRKETVVRFGG</sequence>
<gene>
    <name evidence="1" type="ORF">DIS24_g9585</name>
</gene>
<evidence type="ECO:0008006" key="3">
    <source>
        <dbReference type="Google" id="ProtNLM"/>
    </source>
</evidence>
<protein>
    <recommendedName>
        <fullName evidence="3">F-box protein</fullName>
    </recommendedName>
</protein>
<evidence type="ECO:0000313" key="2">
    <source>
        <dbReference type="Proteomes" id="UP001175001"/>
    </source>
</evidence>
<evidence type="ECO:0000313" key="1">
    <source>
        <dbReference type="EMBL" id="KAK0640187.1"/>
    </source>
</evidence>
<proteinExistence type="predicted"/>
<accession>A0AA39XTY9</accession>
<feature type="non-terminal residue" evidence="1">
    <location>
        <position position="1"/>
    </location>
</feature>
<organism evidence="1 2">
    <name type="scientific">Lasiodiplodia hormozganensis</name>
    <dbReference type="NCBI Taxonomy" id="869390"/>
    <lineage>
        <taxon>Eukaryota</taxon>
        <taxon>Fungi</taxon>
        <taxon>Dikarya</taxon>
        <taxon>Ascomycota</taxon>
        <taxon>Pezizomycotina</taxon>
        <taxon>Dothideomycetes</taxon>
        <taxon>Dothideomycetes incertae sedis</taxon>
        <taxon>Botryosphaeriales</taxon>
        <taxon>Botryosphaeriaceae</taxon>
        <taxon>Lasiodiplodia</taxon>
    </lineage>
</organism>
<dbReference type="PANTHER" id="PTHR42057">
    <property type="entry name" value="F-BOX DOMAIN PROTEIN (AFU_ORTHOLOGUE AFUA_4G00200)"/>
    <property type="match status" value="1"/>
</dbReference>
<dbReference type="PANTHER" id="PTHR42057:SF2">
    <property type="entry name" value="F-BOX DOMAIN PROTEIN (AFU_ORTHOLOGUE AFUA_4G00200)-RELATED"/>
    <property type="match status" value="1"/>
</dbReference>